<keyword evidence="9" id="KW-1185">Reference proteome</keyword>
<dbReference type="FunFam" id="1.10.167.10:FF:000001">
    <property type="entry name" value="Putative regulator of g-protein signaling 12"/>
    <property type="match status" value="1"/>
</dbReference>
<dbReference type="Bgee" id="ENSACLG00000003917">
    <property type="expression patterns" value="Expressed in zone of skin and 5 other cell types or tissues"/>
</dbReference>
<dbReference type="GO" id="GO:0008277">
    <property type="term" value="P:regulation of G protein-coupled receptor signaling pathway"/>
    <property type="evidence" value="ECO:0007669"/>
    <property type="project" value="TreeGrafter"/>
</dbReference>
<keyword evidence="4" id="KW-0677">Repeat</keyword>
<feature type="region of interest" description="Disordered" evidence="5">
    <location>
        <begin position="576"/>
        <end position="713"/>
    </location>
</feature>
<evidence type="ECO:0000259" key="7">
    <source>
        <dbReference type="PROSITE" id="PS50898"/>
    </source>
</evidence>
<dbReference type="Ensembl" id="ENSACLT00000005945.2">
    <property type="protein sequence ID" value="ENSACLP00000005819.2"/>
    <property type="gene ID" value="ENSACLG00000003917.2"/>
</dbReference>
<feature type="domain" description="RGS" evidence="6">
    <location>
        <begin position="59"/>
        <end position="176"/>
    </location>
</feature>
<dbReference type="PROSITE" id="PS50898">
    <property type="entry name" value="RBD"/>
    <property type="match status" value="2"/>
</dbReference>
<dbReference type="InterPro" id="IPR036305">
    <property type="entry name" value="RGS_sf"/>
</dbReference>
<dbReference type="SMART" id="SM00455">
    <property type="entry name" value="RBD"/>
    <property type="match status" value="2"/>
</dbReference>
<dbReference type="Pfam" id="PF00615">
    <property type="entry name" value="RGS"/>
    <property type="match status" value="1"/>
</dbReference>
<dbReference type="InterPro" id="IPR003109">
    <property type="entry name" value="GoLoco_motif"/>
</dbReference>
<feature type="compositionally biased region" description="Low complexity" evidence="5">
    <location>
        <begin position="593"/>
        <end position="609"/>
    </location>
</feature>
<dbReference type="Pfam" id="PF16613">
    <property type="entry name" value="RGS12_us1"/>
    <property type="match status" value="1"/>
</dbReference>
<feature type="compositionally biased region" description="Polar residues" evidence="5">
    <location>
        <begin position="200"/>
        <end position="211"/>
    </location>
</feature>
<evidence type="ECO:0000256" key="3">
    <source>
        <dbReference type="ARBA" id="ARBA00022490"/>
    </source>
</evidence>
<dbReference type="InterPro" id="IPR044926">
    <property type="entry name" value="RGS_subdomain_2"/>
</dbReference>
<reference evidence="8" key="2">
    <citation type="submission" date="2025-08" db="UniProtKB">
        <authorList>
            <consortium name="Ensembl"/>
        </authorList>
    </citation>
    <scope>IDENTIFICATION</scope>
</reference>
<feature type="domain" description="RBD" evidence="7">
    <location>
        <begin position="383"/>
        <end position="453"/>
    </location>
</feature>
<evidence type="ECO:0000256" key="5">
    <source>
        <dbReference type="SAM" id="MobiDB-lite"/>
    </source>
</evidence>
<dbReference type="OMA" id="CSANGHS"/>
<dbReference type="Gene3D" id="1.10.167.10">
    <property type="entry name" value="Regulator of G-protein Signalling 4, domain 2"/>
    <property type="match status" value="1"/>
</dbReference>
<evidence type="ECO:0000313" key="9">
    <source>
        <dbReference type="Proteomes" id="UP000265100"/>
    </source>
</evidence>
<feature type="region of interest" description="Disordered" evidence="5">
    <location>
        <begin position="479"/>
        <end position="515"/>
    </location>
</feature>
<dbReference type="Pfam" id="PF02196">
    <property type="entry name" value="RBD"/>
    <property type="match status" value="1"/>
</dbReference>
<keyword evidence="3" id="KW-0963">Cytoplasm</keyword>
<organism evidence="8 9">
    <name type="scientific">Astatotilapia calliptera</name>
    <name type="common">Eastern happy</name>
    <name type="synonym">Chromis callipterus</name>
    <dbReference type="NCBI Taxonomy" id="8154"/>
    <lineage>
        <taxon>Eukaryota</taxon>
        <taxon>Metazoa</taxon>
        <taxon>Chordata</taxon>
        <taxon>Craniata</taxon>
        <taxon>Vertebrata</taxon>
        <taxon>Euteleostomi</taxon>
        <taxon>Actinopterygii</taxon>
        <taxon>Neopterygii</taxon>
        <taxon>Teleostei</taxon>
        <taxon>Neoteleostei</taxon>
        <taxon>Acanthomorphata</taxon>
        <taxon>Ovalentaria</taxon>
        <taxon>Cichlomorphae</taxon>
        <taxon>Cichliformes</taxon>
        <taxon>Cichlidae</taxon>
        <taxon>African cichlids</taxon>
        <taxon>Pseudocrenilabrinae</taxon>
        <taxon>Haplochromini</taxon>
        <taxon>Astatotilapia</taxon>
    </lineage>
</organism>
<feature type="compositionally biased region" description="Low complexity" evidence="5">
    <location>
        <begin position="675"/>
        <end position="684"/>
    </location>
</feature>
<dbReference type="SUPFAM" id="SSF54236">
    <property type="entry name" value="Ubiquitin-like"/>
    <property type="match status" value="2"/>
</dbReference>
<evidence type="ECO:0000313" key="8">
    <source>
        <dbReference type="Ensembl" id="ENSACLP00000005819.2"/>
    </source>
</evidence>
<evidence type="ECO:0008006" key="10">
    <source>
        <dbReference type="Google" id="ProtNLM"/>
    </source>
</evidence>
<dbReference type="InterPro" id="IPR024066">
    <property type="entry name" value="RGS_subdom1/3"/>
</dbReference>
<dbReference type="Gene3D" id="1.10.196.10">
    <property type="match status" value="1"/>
</dbReference>
<dbReference type="SUPFAM" id="SSF48097">
    <property type="entry name" value="Regulator of G-protein signaling, RGS"/>
    <property type="match status" value="1"/>
</dbReference>
<dbReference type="InterPro" id="IPR046995">
    <property type="entry name" value="RGS10/12/14-like"/>
</dbReference>
<dbReference type="Gene3D" id="3.10.20.90">
    <property type="entry name" value="Phosphatidylinositol 3-kinase Catalytic Subunit, Chain A, domain 1"/>
    <property type="match status" value="2"/>
</dbReference>
<feature type="domain" description="RBD" evidence="7">
    <location>
        <begin position="311"/>
        <end position="381"/>
    </location>
</feature>
<dbReference type="InterPro" id="IPR029071">
    <property type="entry name" value="Ubiquitin-like_domsf"/>
</dbReference>
<dbReference type="SMART" id="SM00390">
    <property type="entry name" value="GoLoco"/>
    <property type="match status" value="1"/>
</dbReference>
<accession>A0A3P8NM46</accession>
<sequence length="713" mass="78176">CVLSFILDLLQLKERKLLNSGIQLQSCCSQSSLNSNGSLPGAGSNRGAPEQRVASWSSCFERLLQDPVGVRYFSEFLKKEFSEENILFWQACEYFSHVPATDKKQLSQRAGEIYNSFLSSKATMPVNIDSQAQLADDVLTSPRPDMFKTQQLQIFNLMKFDSYSRFLKSSLYQECMRAEMDGQPLPDPYQIPCSPAPSKHSASSDRSTLSTPKKDVRKQRSGRSLNEDGRDESADKKRGFFSWSRNRSFGKGPKKKDIGDINLDYWGSNGRRESQGSLSSGTSLEMPISCSAGKIESDNRHSVGAWERAPKQCSVLLPNGSCSSVSLRPGASIREVLQELCQNISVNVAAVDLFLVGGDKPLVLDQDCMTLSSRDLRLEKRTLFRLDLVPINRSVGLKAKPTKPVTEVLRPVVAKYGLHLADLVAKISGETEPLDLGAPISSLDGLRVVLERADPCSVKGRMEQENKTGLSFLIKAPEKCKSRPPQSSYERSAPKDFSVRPSGPDSALPRDKRKQKKINIDEAEEFFELLSRAQSTRANDQRGLLNKDDLVLPDFLRLTPPTSSVSVSSDLACSTPNSLKPVRENGIPFRSPLTSSLRSESLDSSLSSSANGHSRRCLMPPPRHPTFGTHMSPILRPSDTRPTLRTVEEDANTDLTLIGEGDISSPTLLPPSPSPVSSFDSSLPAANFTPPPPCSQAKDTGEEGKSSSGISTV</sequence>
<dbReference type="InterPro" id="IPR003116">
    <property type="entry name" value="RBD_dom"/>
</dbReference>
<reference evidence="8" key="3">
    <citation type="submission" date="2025-09" db="UniProtKB">
        <authorList>
            <consortium name="Ensembl"/>
        </authorList>
    </citation>
    <scope>IDENTIFICATION</scope>
</reference>
<dbReference type="STRING" id="8154.ENSACLP00000005819"/>
<dbReference type="Pfam" id="PF16612">
    <property type="entry name" value="RGS12_usC"/>
    <property type="match status" value="1"/>
</dbReference>
<evidence type="ECO:0000256" key="1">
    <source>
        <dbReference type="ARBA" id="ARBA00004496"/>
    </source>
</evidence>
<feature type="region of interest" description="Disordered" evidence="5">
    <location>
        <begin position="186"/>
        <end position="235"/>
    </location>
</feature>
<dbReference type="PANTHER" id="PTHR45945:SF1">
    <property type="entry name" value="REGULATOR OF G-PROTEIN SIGNALING 12"/>
    <property type="match status" value="1"/>
</dbReference>
<dbReference type="SMART" id="SM00315">
    <property type="entry name" value="RGS"/>
    <property type="match status" value="1"/>
</dbReference>
<protein>
    <recommendedName>
        <fullName evidence="10">Regulator of G protein signaling 12a</fullName>
    </recommendedName>
</protein>
<dbReference type="GO" id="GO:0005634">
    <property type="term" value="C:nucleus"/>
    <property type="evidence" value="ECO:0007669"/>
    <property type="project" value="TreeGrafter"/>
</dbReference>
<dbReference type="PANTHER" id="PTHR45945">
    <property type="entry name" value="REGULATOR OF G-PROTEIN SIGNALING LOCO"/>
    <property type="match status" value="1"/>
</dbReference>
<dbReference type="Proteomes" id="UP000265100">
    <property type="component" value="Chromosome 3"/>
</dbReference>
<dbReference type="Pfam" id="PF02188">
    <property type="entry name" value="GoLoco"/>
    <property type="match status" value="1"/>
</dbReference>
<evidence type="ECO:0000256" key="2">
    <source>
        <dbReference type="ARBA" id="ARBA00022468"/>
    </source>
</evidence>
<dbReference type="GeneTree" id="ENSGT00940000164407"/>
<comment type="subcellular location">
    <subcellularLocation>
        <location evidence="1">Cytoplasm</location>
    </subcellularLocation>
</comment>
<keyword evidence="2" id="KW-0343">GTPase activation</keyword>
<name>A0A3P8NM46_ASTCA</name>
<dbReference type="PROSITE" id="PS50877">
    <property type="entry name" value="GOLOCO"/>
    <property type="match status" value="1"/>
</dbReference>
<feature type="compositionally biased region" description="Basic and acidic residues" evidence="5">
    <location>
        <begin position="225"/>
        <end position="235"/>
    </location>
</feature>
<proteinExistence type="predicted"/>
<dbReference type="GO" id="GO:0007165">
    <property type="term" value="P:signal transduction"/>
    <property type="evidence" value="ECO:0007669"/>
    <property type="project" value="InterPro"/>
</dbReference>
<evidence type="ECO:0000259" key="6">
    <source>
        <dbReference type="PROSITE" id="PS50132"/>
    </source>
</evidence>
<dbReference type="GO" id="GO:0005886">
    <property type="term" value="C:plasma membrane"/>
    <property type="evidence" value="ECO:0007669"/>
    <property type="project" value="TreeGrafter"/>
</dbReference>
<evidence type="ECO:0000256" key="4">
    <source>
        <dbReference type="ARBA" id="ARBA00022737"/>
    </source>
</evidence>
<dbReference type="GO" id="GO:0005737">
    <property type="term" value="C:cytoplasm"/>
    <property type="evidence" value="ECO:0007669"/>
    <property type="project" value="UniProtKB-SubCell"/>
</dbReference>
<dbReference type="InterPro" id="IPR016137">
    <property type="entry name" value="RGS"/>
</dbReference>
<dbReference type="PROSITE" id="PS50132">
    <property type="entry name" value="RGS"/>
    <property type="match status" value="1"/>
</dbReference>
<reference evidence="8" key="1">
    <citation type="submission" date="2018-05" db="EMBL/GenBank/DDBJ databases">
        <authorList>
            <person name="Datahose"/>
        </authorList>
    </citation>
    <scope>NUCLEOTIDE SEQUENCE</scope>
</reference>
<dbReference type="PRINTS" id="PR01301">
    <property type="entry name" value="RGSPROTEIN"/>
</dbReference>
<dbReference type="GO" id="GO:0005096">
    <property type="term" value="F:GTPase activator activity"/>
    <property type="evidence" value="ECO:0007669"/>
    <property type="project" value="UniProtKB-KW"/>
</dbReference>
<dbReference type="AlphaFoldDB" id="A0A3P8NM46"/>